<proteinExistence type="inferred from homology"/>
<keyword evidence="5 9" id="KW-0547">Nucleotide-binding</keyword>
<comment type="subunit">
    <text evidence="2 9">Homodimer.</text>
</comment>
<feature type="binding site" evidence="10">
    <location>
        <begin position="267"/>
        <end position="268"/>
    </location>
    <ligand>
        <name>L-histidine</name>
        <dbReference type="ChEBI" id="CHEBI:57595"/>
    </ligand>
</feature>
<evidence type="ECO:0000256" key="4">
    <source>
        <dbReference type="ARBA" id="ARBA00022598"/>
    </source>
</evidence>
<keyword evidence="8 9" id="KW-0030">Aminoacyl-tRNA synthetase</keyword>
<dbReference type="CDD" id="cd00773">
    <property type="entry name" value="HisRS-like_core"/>
    <property type="match status" value="1"/>
</dbReference>
<dbReference type="KEGG" id="cna:AB433_00205"/>
<evidence type="ECO:0000256" key="6">
    <source>
        <dbReference type="ARBA" id="ARBA00022840"/>
    </source>
</evidence>
<dbReference type="SUPFAM" id="SSF55681">
    <property type="entry name" value="Class II aaRS and biotin synthetases"/>
    <property type="match status" value="1"/>
</dbReference>
<evidence type="ECO:0000256" key="10">
    <source>
        <dbReference type="PIRSR" id="PIRSR001549-1"/>
    </source>
</evidence>
<keyword evidence="7 9" id="KW-0648">Protein biosynthesis</keyword>
<dbReference type="PANTHER" id="PTHR43707:SF1">
    <property type="entry name" value="HISTIDINE--TRNA LIGASE, MITOCHONDRIAL-RELATED"/>
    <property type="match status" value="1"/>
</dbReference>
<dbReference type="InterPro" id="IPR015807">
    <property type="entry name" value="His-tRNA-ligase"/>
</dbReference>
<dbReference type="GO" id="GO:0005524">
    <property type="term" value="F:ATP binding"/>
    <property type="evidence" value="ECO:0007669"/>
    <property type="project" value="UniProtKB-UniRule"/>
</dbReference>
<evidence type="ECO:0000256" key="5">
    <source>
        <dbReference type="ARBA" id="ARBA00022741"/>
    </source>
</evidence>
<dbReference type="Gene3D" id="3.30.930.10">
    <property type="entry name" value="Bira Bifunctional Protein, Domain 2"/>
    <property type="match status" value="1"/>
</dbReference>
<dbReference type="HAMAP" id="MF_00127">
    <property type="entry name" value="His_tRNA_synth"/>
    <property type="match status" value="1"/>
</dbReference>
<dbReference type="AlphaFoldDB" id="A0A0G3XLQ4"/>
<keyword evidence="6 9" id="KW-0067">ATP-binding</keyword>
<evidence type="ECO:0000256" key="8">
    <source>
        <dbReference type="ARBA" id="ARBA00023146"/>
    </source>
</evidence>
<dbReference type="RefSeq" id="WP_047822890.1">
    <property type="nucleotide sequence ID" value="NZ_JACIEL010000033.1"/>
</dbReference>
<feature type="binding site" evidence="10">
    <location>
        <begin position="87"/>
        <end position="89"/>
    </location>
    <ligand>
        <name>L-histidine</name>
        <dbReference type="ChEBI" id="CHEBI:57595"/>
    </ligand>
</feature>
<gene>
    <name evidence="9" type="primary">hisS</name>
    <name evidence="11" type="ORF">AB433_00205</name>
</gene>
<comment type="catalytic activity">
    <reaction evidence="9">
        <text>tRNA(His) + L-histidine + ATP = L-histidyl-tRNA(His) + AMP + diphosphate + H(+)</text>
        <dbReference type="Rhea" id="RHEA:17313"/>
        <dbReference type="Rhea" id="RHEA-COMP:9665"/>
        <dbReference type="Rhea" id="RHEA-COMP:9689"/>
        <dbReference type="ChEBI" id="CHEBI:15378"/>
        <dbReference type="ChEBI" id="CHEBI:30616"/>
        <dbReference type="ChEBI" id="CHEBI:33019"/>
        <dbReference type="ChEBI" id="CHEBI:57595"/>
        <dbReference type="ChEBI" id="CHEBI:78442"/>
        <dbReference type="ChEBI" id="CHEBI:78527"/>
        <dbReference type="ChEBI" id="CHEBI:456215"/>
        <dbReference type="EC" id="6.1.1.21"/>
    </reaction>
</comment>
<dbReference type="GO" id="GO:0005737">
    <property type="term" value="C:cytoplasm"/>
    <property type="evidence" value="ECO:0007669"/>
    <property type="project" value="UniProtKB-SubCell"/>
</dbReference>
<keyword evidence="12" id="KW-1185">Reference proteome</keyword>
<evidence type="ECO:0000313" key="11">
    <source>
        <dbReference type="EMBL" id="AKM11388.1"/>
    </source>
</evidence>
<comment type="subcellular location">
    <subcellularLocation>
        <location evidence="9">Cytoplasm</location>
    </subcellularLocation>
</comment>
<dbReference type="EC" id="6.1.1.21" evidence="9"/>
<name>A0A0G3XLQ4_9SPHN</name>
<evidence type="ECO:0000256" key="7">
    <source>
        <dbReference type="ARBA" id="ARBA00022917"/>
    </source>
</evidence>
<evidence type="ECO:0000256" key="2">
    <source>
        <dbReference type="ARBA" id="ARBA00011738"/>
    </source>
</evidence>
<dbReference type="PATRIC" id="fig|1348774.3.peg.49"/>
<dbReference type="GO" id="GO:0004821">
    <property type="term" value="F:histidine-tRNA ligase activity"/>
    <property type="evidence" value="ECO:0007669"/>
    <property type="project" value="UniProtKB-UniRule"/>
</dbReference>
<dbReference type="OrthoDB" id="9800814at2"/>
<dbReference type="Proteomes" id="UP000035287">
    <property type="component" value="Chromosome"/>
</dbReference>
<dbReference type="PIRSF" id="PIRSF001549">
    <property type="entry name" value="His-tRNA_synth"/>
    <property type="match status" value="1"/>
</dbReference>
<dbReference type="InterPro" id="IPR004516">
    <property type="entry name" value="HisRS/HisZ"/>
</dbReference>
<dbReference type="GO" id="GO:0006427">
    <property type="term" value="P:histidyl-tRNA aminoacylation"/>
    <property type="evidence" value="ECO:0007669"/>
    <property type="project" value="UniProtKB-UniRule"/>
</dbReference>
<feature type="binding site" evidence="10">
    <location>
        <position position="131"/>
    </location>
    <ligand>
        <name>L-histidine</name>
        <dbReference type="ChEBI" id="CHEBI:57595"/>
    </ligand>
</feature>
<dbReference type="InterPro" id="IPR045864">
    <property type="entry name" value="aa-tRNA-synth_II/BPL/LPL"/>
</dbReference>
<dbReference type="EMBL" id="CP011770">
    <property type="protein sequence ID" value="AKM11388.1"/>
    <property type="molecule type" value="Genomic_DNA"/>
</dbReference>
<dbReference type="NCBIfam" id="TIGR00442">
    <property type="entry name" value="hisS"/>
    <property type="match status" value="1"/>
</dbReference>
<evidence type="ECO:0000313" key="12">
    <source>
        <dbReference type="Proteomes" id="UP000035287"/>
    </source>
</evidence>
<dbReference type="STRING" id="1348774.AB433_00205"/>
<sequence>MTGQRIETPQAIRGTQDIFGPDAEAFAHVVETFERVRRLYRFRRVEMPVFEKTSVFSRSLGETTDVVSKEMYSFEDRGGESLTLRPEFTAGLARAYLTDGWKQYAPLKIATHGPLFRYERPQKGRYRQFHQIDAEVIGAAEPQADVELLVMADQLLHELGIAEGVTLQMNTLGDGDSREAWRAALVEYFRDHASSLSEDSQDRLERNPLRILDSKDPRDRPFVADGPKIDDYLSGEAQDFFGAVTGGLDAAGVAWTRMDSLVRGLDYYRHTAFEFVTDRLGAQGTVLGGGRYDGLIEALGGPETPAVGWAAGIERLAMLVGEREIDVTDVIVVVEDDAAMGEGVAAVSRLRRSGTSAELFASGSPRKRFDKAVKQGAKAIYALSIRDGQVATRIKAEDNMAAMIETALAD</sequence>
<feature type="binding site" evidence="10">
    <location>
        <position position="263"/>
    </location>
    <ligand>
        <name>L-histidine</name>
        <dbReference type="ChEBI" id="CHEBI:57595"/>
    </ligand>
</feature>
<feature type="binding site" evidence="10">
    <location>
        <position position="117"/>
    </location>
    <ligand>
        <name>L-histidine</name>
        <dbReference type="ChEBI" id="CHEBI:57595"/>
    </ligand>
</feature>
<reference evidence="11 12" key="1">
    <citation type="submission" date="2015-06" db="EMBL/GenBank/DDBJ databases">
        <authorList>
            <person name="Zeng Y."/>
            <person name="Huang Y."/>
        </authorList>
    </citation>
    <scope>NUCLEOTIDE SEQUENCE [LARGE SCALE GENOMIC DNA]</scope>
    <source>
        <strain evidence="11 12">PQ-2</strain>
    </source>
</reference>
<organism evidence="11 12">
    <name type="scientific">Croceicoccus naphthovorans</name>
    <dbReference type="NCBI Taxonomy" id="1348774"/>
    <lineage>
        <taxon>Bacteria</taxon>
        <taxon>Pseudomonadati</taxon>
        <taxon>Pseudomonadota</taxon>
        <taxon>Alphaproteobacteria</taxon>
        <taxon>Sphingomonadales</taxon>
        <taxon>Erythrobacteraceae</taxon>
        <taxon>Croceicoccus</taxon>
    </lineage>
</organism>
<dbReference type="InterPro" id="IPR041715">
    <property type="entry name" value="HisRS-like_core"/>
</dbReference>
<dbReference type="Pfam" id="PF00587">
    <property type="entry name" value="tRNA-synt_2b"/>
    <property type="match status" value="1"/>
</dbReference>
<keyword evidence="4 9" id="KW-0436">Ligase</keyword>
<evidence type="ECO:0000256" key="3">
    <source>
        <dbReference type="ARBA" id="ARBA00022490"/>
    </source>
</evidence>
<dbReference type="PROSITE" id="PS50862">
    <property type="entry name" value="AA_TRNA_LIGASE_II"/>
    <property type="match status" value="1"/>
</dbReference>
<evidence type="ECO:0000256" key="9">
    <source>
        <dbReference type="HAMAP-Rule" id="MF_00127"/>
    </source>
</evidence>
<dbReference type="PANTHER" id="PTHR43707">
    <property type="entry name" value="HISTIDYL-TRNA SYNTHETASE"/>
    <property type="match status" value="1"/>
</dbReference>
<protein>
    <recommendedName>
        <fullName evidence="9">Histidine--tRNA ligase</fullName>
        <ecNumber evidence="9">6.1.1.21</ecNumber>
    </recommendedName>
    <alternativeName>
        <fullName evidence="9">Histidyl-tRNA synthetase</fullName>
        <shortName evidence="9">HisRS</shortName>
    </alternativeName>
</protein>
<evidence type="ECO:0000256" key="1">
    <source>
        <dbReference type="ARBA" id="ARBA00008226"/>
    </source>
</evidence>
<dbReference type="InterPro" id="IPR002314">
    <property type="entry name" value="aa-tRNA-synt_IIb"/>
</dbReference>
<accession>A0A0G3XLQ4</accession>
<feature type="binding site" evidence="10">
    <location>
        <position position="135"/>
    </location>
    <ligand>
        <name>L-histidine</name>
        <dbReference type="ChEBI" id="CHEBI:57595"/>
    </ligand>
</feature>
<dbReference type="InterPro" id="IPR006195">
    <property type="entry name" value="aa-tRNA-synth_II"/>
</dbReference>
<keyword evidence="3 9" id="KW-0963">Cytoplasm</keyword>
<comment type="similarity">
    <text evidence="1 9">Belongs to the class-II aminoacyl-tRNA synthetase family.</text>
</comment>